<proteinExistence type="predicted"/>
<dbReference type="EMBL" id="AMZH03003816">
    <property type="protein sequence ID" value="RRT71063.1"/>
    <property type="molecule type" value="Genomic_DNA"/>
</dbReference>
<organism evidence="2 3">
    <name type="scientific">Ensete ventricosum</name>
    <name type="common">Abyssinian banana</name>
    <name type="synonym">Musa ensete</name>
    <dbReference type="NCBI Taxonomy" id="4639"/>
    <lineage>
        <taxon>Eukaryota</taxon>
        <taxon>Viridiplantae</taxon>
        <taxon>Streptophyta</taxon>
        <taxon>Embryophyta</taxon>
        <taxon>Tracheophyta</taxon>
        <taxon>Spermatophyta</taxon>
        <taxon>Magnoliopsida</taxon>
        <taxon>Liliopsida</taxon>
        <taxon>Zingiberales</taxon>
        <taxon>Musaceae</taxon>
        <taxon>Ensete</taxon>
    </lineage>
</organism>
<gene>
    <name evidence="2" type="ORF">B296_00003466</name>
</gene>
<protein>
    <submittedName>
        <fullName evidence="2">Uncharacterized protein</fullName>
    </submittedName>
</protein>
<evidence type="ECO:0000313" key="2">
    <source>
        <dbReference type="EMBL" id="RRT71063.1"/>
    </source>
</evidence>
<accession>A0A427A4F5</accession>
<feature type="region of interest" description="Disordered" evidence="1">
    <location>
        <begin position="102"/>
        <end position="139"/>
    </location>
</feature>
<dbReference type="Proteomes" id="UP000287651">
    <property type="component" value="Unassembled WGS sequence"/>
</dbReference>
<dbReference type="AlphaFoldDB" id="A0A427A4F5"/>
<name>A0A427A4F5_ENSVE</name>
<evidence type="ECO:0000256" key="1">
    <source>
        <dbReference type="SAM" id="MobiDB-lite"/>
    </source>
</evidence>
<comment type="caution">
    <text evidence="2">The sequence shown here is derived from an EMBL/GenBank/DDBJ whole genome shotgun (WGS) entry which is preliminary data.</text>
</comment>
<feature type="region of interest" description="Disordered" evidence="1">
    <location>
        <begin position="50"/>
        <end position="82"/>
    </location>
</feature>
<evidence type="ECO:0000313" key="3">
    <source>
        <dbReference type="Proteomes" id="UP000287651"/>
    </source>
</evidence>
<sequence>MHPLRFPNSGIKAKVFVRKIGFKLRVMRLNRVESFYAFLLFFSHRKQRGKGTAGHGQSFARATDHDHTPCRGGKPRPYPLHGRPTVAKAAGLAHKGLLLVASPTANRGGGNGRKGGRSLVGRLPTTKGRRRQRRGDDTVKAKMARAFLKKR</sequence>
<reference evidence="2 3" key="1">
    <citation type="journal article" date="2014" name="Agronomy (Basel)">
        <title>A Draft Genome Sequence for Ensete ventricosum, the Drought-Tolerant Tree Against Hunger.</title>
        <authorList>
            <person name="Harrison J."/>
            <person name="Moore K.A."/>
            <person name="Paszkiewicz K."/>
            <person name="Jones T."/>
            <person name="Grant M."/>
            <person name="Ambacheew D."/>
            <person name="Muzemil S."/>
            <person name="Studholme D.J."/>
        </authorList>
    </citation>
    <scope>NUCLEOTIDE SEQUENCE [LARGE SCALE GENOMIC DNA]</scope>
</reference>